<comment type="caution">
    <text evidence="2">The sequence shown here is derived from an EMBL/GenBank/DDBJ whole genome shotgun (WGS) entry which is preliminary data.</text>
</comment>
<name>A0ABR4HMM3_9EURO</name>
<dbReference type="InterPro" id="IPR045518">
    <property type="entry name" value="2EXR"/>
</dbReference>
<dbReference type="Pfam" id="PF20150">
    <property type="entry name" value="2EXR"/>
    <property type="match status" value="1"/>
</dbReference>
<dbReference type="Proteomes" id="UP001610335">
    <property type="component" value="Unassembled WGS sequence"/>
</dbReference>
<proteinExistence type="predicted"/>
<evidence type="ECO:0000313" key="3">
    <source>
        <dbReference type="Proteomes" id="UP001610335"/>
    </source>
</evidence>
<accession>A0ABR4HMM3</accession>
<reference evidence="2 3" key="1">
    <citation type="submission" date="2024-07" db="EMBL/GenBank/DDBJ databases">
        <title>Section-level genome sequencing and comparative genomics of Aspergillus sections Usti and Cavernicolus.</title>
        <authorList>
            <consortium name="Lawrence Berkeley National Laboratory"/>
            <person name="Nybo J.L."/>
            <person name="Vesth T.C."/>
            <person name="Theobald S."/>
            <person name="Frisvad J.C."/>
            <person name="Larsen T.O."/>
            <person name="Kjaerboelling I."/>
            <person name="Rothschild-Mancinelli K."/>
            <person name="Lyhne E.K."/>
            <person name="Kogle M.E."/>
            <person name="Barry K."/>
            <person name="Clum A."/>
            <person name="Na H."/>
            <person name="Ledsgaard L."/>
            <person name="Lin J."/>
            <person name="Lipzen A."/>
            <person name="Kuo A."/>
            <person name="Riley R."/>
            <person name="Mondo S."/>
            <person name="LaButti K."/>
            <person name="Haridas S."/>
            <person name="Pangalinan J."/>
            <person name="Salamov A.A."/>
            <person name="Simmons B.A."/>
            <person name="Magnuson J.K."/>
            <person name="Chen J."/>
            <person name="Drula E."/>
            <person name="Henrissat B."/>
            <person name="Wiebenga A."/>
            <person name="Lubbers R.J."/>
            <person name="Gomes A.C."/>
            <person name="Makela M.R."/>
            <person name="Stajich J."/>
            <person name="Grigoriev I.V."/>
            <person name="Mortensen U.H."/>
            <person name="De vries R.P."/>
            <person name="Baker S.E."/>
            <person name="Andersen M.R."/>
        </authorList>
    </citation>
    <scope>NUCLEOTIDE SEQUENCE [LARGE SCALE GENOMIC DNA]</scope>
    <source>
        <strain evidence="2 3">CBS 600.67</strain>
    </source>
</reference>
<keyword evidence="3" id="KW-1185">Reference proteome</keyword>
<sequence length="199" mass="23336">MSFLTLPPELRLQIYSLLLDPNQYSSGYKRIIRLTDEAYSNSDHRQVPDVTLPRFYVTRYTPSILLLNRQITAEALAVLYNTELTLQGTPGTYFVFRQMDIAEFISETLLQRMRYVVLRLVDPEKFFVLSLLDIWGRQNDLQRLVVYTPTEKGPDGGNWHPNSMGNQVNRRNWEIVEDRLRTFAHVEGIPLELRMLDKK</sequence>
<evidence type="ECO:0000313" key="2">
    <source>
        <dbReference type="EMBL" id="KAL2816585.1"/>
    </source>
</evidence>
<gene>
    <name evidence="2" type="ORF">BDW59DRAFT_166309</name>
</gene>
<evidence type="ECO:0000259" key="1">
    <source>
        <dbReference type="Pfam" id="PF20150"/>
    </source>
</evidence>
<dbReference type="EMBL" id="JBFXLS010000100">
    <property type="protein sequence ID" value="KAL2816585.1"/>
    <property type="molecule type" value="Genomic_DNA"/>
</dbReference>
<feature type="domain" description="2EXR" evidence="1">
    <location>
        <begin position="3"/>
        <end position="96"/>
    </location>
</feature>
<organism evidence="2 3">
    <name type="scientific">Aspergillus cavernicola</name>
    <dbReference type="NCBI Taxonomy" id="176166"/>
    <lineage>
        <taxon>Eukaryota</taxon>
        <taxon>Fungi</taxon>
        <taxon>Dikarya</taxon>
        <taxon>Ascomycota</taxon>
        <taxon>Pezizomycotina</taxon>
        <taxon>Eurotiomycetes</taxon>
        <taxon>Eurotiomycetidae</taxon>
        <taxon>Eurotiales</taxon>
        <taxon>Aspergillaceae</taxon>
        <taxon>Aspergillus</taxon>
        <taxon>Aspergillus subgen. Nidulantes</taxon>
    </lineage>
</organism>
<protein>
    <recommendedName>
        <fullName evidence="1">2EXR domain-containing protein</fullName>
    </recommendedName>
</protein>